<comment type="caution">
    <text evidence="2">The sequence shown here is derived from an EMBL/GenBank/DDBJ whole genome shotgun (WGS) entry which is preliminary data.</text>
</comment>
<sequence length="293" mass="32472">MIKFVDTLEEARNVIVTFKTGPQSTKASAMRSLLDLKQTIQQYWHFHPHNNTRKPFEPTNPAFRSSHHLALTYHLVHIFIGRPFIFEAKESTHPTPLGKGQLAISDMRDTLVLDCVRSSLAVIDIIQILCDRSGLARASYTESSTLCAALMVLLAKRMDGPNEEVEEAIAKGKALLNKMLLGIYSGNQEKAAVEALEAAVSRLNRNAQKGQGGRSKTNYANFQNWIGNKDCGVHAISRDTVTADGRSDGSPNANLDHPPPVDVYGRPRFSQAEIDEMLVLPGLEDWFNFSVVD</sequence>
<protein>
    <recommendedName>
        <fullName evidence="4">Transcription factor domain-containing protein</fullName>
    </recommendedName>
</protein>
<dbReference type="AlphaFoldDB" id="A0A9W8XX73"/>
<gene>
    <name evidence="2" type="ORF">N0V89_001500</name>
</gene>
<dbReference type="EMBL" id="JAPEUX010000001">
    <property type="protein sequence ID" value="KAJ4360931.1"/>
    <property type="molecule type" value="Genomic_DNA"/>
</dbReference>
<feature type="region of interest" description="Disordered" evidence="1">
    <location>
        <begin position="242"/>
        <end position="262"/>
    </location>
</feature>
<reference evidence="2" key="1">
    <citation type="submission" date="2022-10" db="EMBL/GenBank/DDBJ databases">
        <title>Tapping the CABI collections for fungal endophytes: first genome assemblies for Collariella, Neodidymelliopsis, Ascochyta clinopodiicola, Didymella pomorum, Didymosphaeria variabile, Neocosmospora piperis and Neocucurbitaria cava.</title>
        <authorList>
            <person name="Hill R."/>
        </authorList>
    </citation>
    <scope>NUCLEOTIDE SEQUENCE</scope>
    <source>
        <strain evidence="2">IMI 356815</strain>
    </source>
</reference>
<organism evidence="2 3">
    <name type="scientific">Didymosphaeria variabile</name>
    <dbReference type="NCBI Taxonomy" id="1932322"/>
    <lineage>
        <taxon>Eukaryota</taxon>
        <taxon>Fungi</taxon>
        <taxon>Dikarya</taxon>
        <taxon>Ascomycota</taxon>
        <taxon>Pezizomycotina</taxon>
        <taxon>Dothideomycetes</taxon>
        <taxon>Pleosporomycetidae</taxon>
        <taxon>Pleosporales</taxon>
        <taxon>Massarineae</taxon>
        <taxon>Didymosphaeriaceae</taxon>
        <taxon>Didymosphaeria</taxon>
    </lineage>
</organism>
<dbReference type="GeneID" id="80905030"/>
<name>A0A9W8XX73_9PLEO</name>
<keyword evidence="3" id="KW-1185">Reference proteome</keyword>
<dbReference type="CDD" id="cd12148">
    <property type="entry name" value="fungal_TF_MHR"/>
    <property type="match status" value="1"/>
</dbReference>
<evidence type="ECO:0000256" key="1">
    <source>
        <dbReference type="SAM" id="MobiDB-lite"/>
    </source>
</evidence>
<dbReference type="RefSeq" id="XP_056077133.1">
    <property type="nucleotide sequence ID" value="XM_056210311.1"/>
</dbReference>
<dbReference type="Proteomes" id="UP001140513">
    <property type="component" value="Unassembled WGS sequence"/>
</dbReference>
<dbReference type="OrthoDB" id="3935622at2759"/>
<accession>A0A9W8XX73</accession>
<evidence type="ECO:0000313" key="3">
    <source>
        <dbReference type="Proteomes" id="UP001140513"/>
    </source>
</evidence>
<evidence type="ECO:0000313" key="2">
    <source>
        <dbReference type="EMBL" id="KAJ4360931.1"/>
    </source>
</evidence>
<evidence type="ECO:0008006" key="4">
    <source>
        <dbReference type="Google" id="ProtNLM"/>
    </source>
</evidence>
<proteinExistence type="predicted"/>